<dbReference type="InterPro" id="IPR008969">
    <property type="entry name" value="CarboxyPept-like_regulatory"/>
</dbReference>
<keyword evidence="2 8" id="KW-0813">Transport</keyword>
<dbReference type="Gene3D" id="2.170.130.10">
    <property type="entry name" value="TonB-dependent receptor, plug domain"/>
    <property type="match status" value="1"/>
</dbReference>
<dbReference type="SUPFAM" id="SSF56935">
    <property type="entry name" value="Porins"/>
    <property type="match status" value="1"/>
</dbReference>
<keyword evidence="3 8" id="KW-1134">Transmembrane beta strand</keyword>
<evidence type="ECO:0000256" key="6">
    <source>
        <dbReference type="ARBA" id="ARBA00023136"/>
    </source>
</evidence>
<dbReference type="Gene3D" id="2.60.40.1120">
    <property type="entry name" value="Carboxypeptidase-like, regulatory domain"/>
    <property type="match status" value="1"/>
</dbReference>
<feature type="domain" description="TonB-dependent receptor-like beta-barrel" evidence="10">
    <location>
        <begin position="443"/>
        <end position="976"/>
    </location>
</feature>
<accession>A0A2T0S345</accession>
<dbReference type="InterPro" id="IPR023996">
    <property type="entry name" value="TonB-dep_OMP_SusC/RagA"/>
</dbReference>
<dbReference type="InterPro" id="IPR012910">
    <property type="entry name" value="Plug_dom"/>
</dbReference>
<evidence type="ECO:0000256" key="2">
    <source>
        <dbReference type="ARBA" id="ARBA00022448"/>
    </source>
</evidence>
<evidence type="ECO:0000256" key="5">
    <source>
        <dbReference type="ARBA" id="ARBA00023077"/>
    </source>
</evidence>
<dbReference type="InterPro" id="IPR039426">
    <property type="entry name" value="TonB-dep_rcpt-like"/>
</dbReference>
<dbReference type="PROSITE" id="PS52016">
    <property type="entry name" value="TONB_DEPENDENT_REC_3"/>
    <property type="match status" value="1"/>
</dbReference>
<evidence type="ECO:0000256" key="7">
    <source>
        <dbReference type="ARBA" id="ARBA00023237"/>
    </source>
</evidence>
<keyword evidence="4 8" id="KW-0812">Transmembrane</keyword>
<dbReference type="Pfam" id="PF07715">
    <property type="entry name" value="Plug"/>
    <property type="match status" value="1"/>
</dbReference>
<dbReference type="NCBIfam" id="TIGR04057">
    <property type="entry name" value="SusC_RagA_signa"/>
    <property type="match status" value="1"/>
</dbReference>
<dbReference type="Gene3D" id="2.40.170.20">
    <property type="entry name" value="TonB-dependent receptor, beta-barrel domain"/>
    <property type="match status" value="1"/>
</dbReference>
<keyword evidence="5 9" id="KW-0798">TonB box</keyword>
<dbReference type="GO" id="GO:0009279">
    <property type="term" value="C:cell outer membrane"/>
    <property type="evidence" value="ECO:0007669"/>
    <property type="project" value="UniProtKB-SubCell"/>
</dbReference>
<evidence type="ECO:0000256" key="9">
    <source>
        <dbReference type="RuleBase" id="RU003357"/>
    </source>
</evidence>
<sequence>MKKSFMYLLWIGILLSPLVLLAQTPPPVINSTLSGKIVDEKTKEPLIGATVQIKGTTNGAATDVDGKFVLKTGQKLPYTLVVNYVGYSTQEVLATTNTIAVELKENASQLNEVVVVGYGTQKRSDITGSIASVPVAIRQQPVASVERLLQGSIAGAIVTQTSGQPGGGVSVQIRGNNSITAGSDPLYVIDGFPINNDYSLTDAGVTNGSKINPLSSINTSDIETIDVLKDASATAIYGSRGANGVVIITTKNGSKNKSSVNYDAFYGVQSVIRTIPLLNAREWWQLRKDAAANSGKTTSLPASAALGYSLDTSGVGTDWQAAAFRQAAIQNHNISILSGSERTQLAISGNYFKQDGILQNTDFRRFSGRINLAHEYNSRFRVSANLTASNVKANVAPAAIVGNLLLTPPSLPIYKNDGTFVVNSPFESSLQNPINSLYNQLNETITNRILGNVTAEYTILPGLKAKGLLGTDIVDNKQNRYLPSSTAEGQSLGGDAIVGSVFTTNWLNENTLSYDKEINERHKISAIAGFTAQQSTSKGAVAEAAGFATDAFSYNNLGTGITNRTPSSFTNSWSLASYLGRINYGYNDTYLVTFTLRADGSSRFGEGNKWGYFPSAAVGWNVSNERFFSQVRHVSTLKLRLSAGLTGNQNIPPYQSLSQLGYFRYNFSNTTVSGFAPNTVPNPNLGWEKTFQVDGGIDLGLLNNRIQLTADYYYKKTTDLLLSRTVPGTSGLSNFYGGQASTIYQNIGAVSNQGFELSINSRNLTGALTWNTILIYSNNKNKILSLGEGVNQIIPDISSPSIAKVGYPLGSFIVYQTDGIIQSSDQALTPQANNKPGGQKYKDINGDGVITQAGDRIVIANQPGFTFGVTNTFNYKGFDLSIFVQGSVGGKLYNANRANLELGTGYTNASSDLLNRWTPANTNTDVKAAYQDPAITISDRFIEDATYYRLKNVSLGYTLPKSLLSRAKLSTLRVYVSAQNAATWTNYTGYDPEVSLNGQSLINKGVDSGVYPNNKSYQVGLSLSL</sequence>
<evidence type="ECO:0000256" key="3">
    <source>
        <dbReference type="ARBA" id="ARBA00022452"/>
    </source>
</evidence>
<evidence type="ECO:0000256" key="4">
    <source>
        <dbReference type="ARBA" id="ARBA00022692"/>
    </source>
</evidence>
<keyword evidence="6 8" id="KW-0472">Membrane</keyword>
<dbReference type="InterPro" id="IPR023997">
    <property type="entry name" value="TonB-dep_OMP_SusC/RagA_CS"/>
</dbReference>
<proteinExistence type="inferred from homology"/>
<dbReference type="InterPro" id="IPR037066">
    <property type="entry name" value="Plug_dom_sf"/>
</dbReference>
<dbReference type="SUPFAM" id="SSF49464">
    <property type="entry name" value="Carboxypeptidase regulatory domain-like"/>
    <property type="match status" value="1"/>
</dbReference>
<dbReference type="NCBIfam" id="TIGR04056">
    <property type="entry name" value="OMP_RagA_SusC"/>
    <property type="match status" value="1"/>
</dbReference>
<organism evidence="12 13">
    <name type="scientific">Spirosoma oryzae</name>
    <dbReference type="NCBI Taxonomy" id="1469603"/>
    <lineage>
        <taxon>Bacteria</taxon>
        <taxon>Pseudomonadati</taxon>
        <taxon>Bacteroidota</taxon>
        <taxon>Cytophagia</taxon>
        <taxon>Cytophagales</taxon>
        <taxon>Cytophagaceae</taxon>
        <taxon>Spirosoma</taxon>
    </lineage>
</organism>
<evidence type="ECO:0000259" key="11">
    <source>
        <dbReference type="Pfam" id="PF07715"/>
    </source>
</evidence>
<dbReference type="Pfam" id="PF00593">
    <property type="entry name" value="TonB_dep_Rec_b-barrel"/>
    <property type="match status" value="1"/>
</dbReference>
<evidence type="ECO:0000256" key="8">
    <source>
        <dbReference type="PROSITE-ProRule" id="PRU01360"/>
    </source>
</evidence>
<dbReference type="InterPro" id="IPR036942">
    <property type="entry name" value="Beta-barrel_TonB_sf"/>
</dbReference>
<protein>
    <submittedName>
        <fullName evidence="12">TonB-linked SusC/RagA family outer membrane protein</fullName>
    </submittedName>
</protein>
<comment type="subcellular location">
    <subcellularLocation>
        <location evidence="1 8">Cell outer membrane</location>
        <topology evidence="1 8">Multi-pass membrane protein</topology>
    </subcellularLocation>
</comment>
<dbReference type="EMBL" id="PVTE01000031">
    <property type="protein sequence ID" value="PRY27830.1"/>
    <property type="molecule type" value="Genomic_DNA"/>
</dbReference>
<keyword evidence="7 8" id="KW-0998">Cell outer membrane</keyword>
<evidence type="ECO:0000259" key="10">
    <source>
        <dbReference type="Pfam" id="PF00593"/>
    </source>
</evidence>
<dbReference type="AlphaFoldDB" id="A0A2T0S345"/>
<name>A0A2T0S345_9BACT</name>
<dbReference type="OrthoDB" id="9768177at2"/>
<dbReference type="Pfam" id="PF13715">
    <property type="entry name" value="CarbopepD_reg_2"/>
    <property type="match status" value="1"/>
</dbReference>
<comment type="similarity">
    <text evidence="8 9">Belongs to the TonB-dependent receptor family.</text>
</comment>
<evidence type="ECO:0000256" key="1">
    <source>
        <dbReference type="ARBA" id="ARBA00004571"/>
    </source>
</evidence>
<dbReference type="RefSeq" id="WP_106140441.1">
    <property type="nucleotide sequence ID" value="NZ_PVTE01000031.1"/>
</dbReference>
<evidence type="ECO:0000313" key="13">
    <source>
        <dbReference type="Proteomes" id="UP000238375"/>
    </source>
</evidence>
<gene>
    <name evidence="12" type="ORF">CLV58_13148</name>
</gene>
<comment type="caution">
    <text evidence="12">The sequence shown here is derived from an EMBL/GenBank/DDBJ whole genome shotgun (WGS) entry which is preliminary data.</text>
</comment>
<keyword evidence="13" id="KW-1185">Reference proteome</keyword>
<feature type="domain" description="TonB-dependent receptor plug" evidence="11">
    <location>
        <begin position="125"/>
        <end position="245"/>
    </location>
</feature>
<dbReference type="InterPro" id="IPR000531">
    <property type="entry name" value="Beta-barrel_TonB"/>
</dbReference>
<reference evidence="12 13" key="1">
    <citation type="submission" date="2018-03" db="EMBL/GenBank/DDBJ databases">
        <title>Genomic Encyclopedia of Archaeal and Bacterial Type Strains, Phase II (KMG-II): from individual species to whole genera.</title>
        <authorList>
            <person name="Goeker M."/>
        </authorList>
    </citation>
    <scope>NUCLEOTIDE SEQUENCE [LARGE SCALE GENOMIC DNA]</scope>
    <source>
        <strain evidence="12 13">DSM 28354</strain>
    </source>
</reference>
<dbReference type="Proteomes" id="UP000238375">
    <property type="component" value="Unassembled WGS sequence"/>
</dbReference>
<evidence type="ECO:0000313" key="12">
    <source>
        <dbReference type="EMBL" id="PRY27830.1"/>
    </source>
</evidence>